<dbReference type="GO" id="GO:0043709">
    <property type="term" value="P:cell adhesion involved in single-species biofilm formation"/>
    <property type="evidence" value="ECO:0007669"/>
    <property type="project" value="TreeGrafter"/>
</dbReference>
<dbReference type="SUPFAM" id="SSF47226">
    <property type="entry name" value="Histidine-containing phosphotransfer domain, HPT domain"/>
    <property type="match status" value="1"/>
</dbReference>
<dbReference type="PROSITE" id="PS50887">
    <property type="entry name" value="GGDEF"/>
    <property type="match status" value="1"/>
</dbReference>
<organism evidence="4 5">
    <name type="scientific">Ureibacillus yapensis</name>
    <dbReference type="NCBI Taxonomy" id="2304605"/>
    <lineage>
        <taxon>Bacteria</taxon>
        <taxon>Bacillati</taxon>
        <taxon>Bacillota</taxon>
        <taxon>Bacilli</taxon>
        <taxon>Bacillales</taxon>
        <taxon>Caryophanaceae</taxon>
        <taxon>Ureibacillus</taxon>
    </lineage>
</organism>
<dbReference type="InterPro" id="IPR050469">
    <property type="entry name" value="Diguanylate_Cyclase"/>
</dbReference>
<dbReference type="FunFam" id="3.30.70.270:FF:000001">
    <property type="entry name" value="Diguanylate cyclase domain protein"/>
    <property type="match status" value="1"/>
</dbReference>
<dbReference type="OrthoDB" id="9759607at2"/>
<accession>A0A396SE39</accession>
<dbReference type="InterPro" id="IPR036641">
    <property type="entry name" value="HPT_dom_sf"/>
</dbReference>
<dbReference type="GO" id="GO:0000160">
    <property type="term" value="P:phosphorelay signal transduction system"/>
    <property type="evidence" value="ECO:0007669"/>
    <property type="project" value="InterPro"/>
</dbReference>
<dbReference type="SMART" id="SM00267">
    <property type="entry name" value="GGDEF"/>
    <property type="match status" value="1"/>
</dbReference>
<dbReference type="GO" id="GO:0052621">
    <property type="term" value="F:diguanylate cyclase activity"/>
    <property type="evidence" value="ECO:0007669"/>
    <property type="project" value="TreeGrafter"/>
</dbReference>
<dbReference type="InterPro" id="IPR029787">
    <property type="entry name" value="Nucleotide_cyclase"/>
</dbReference>
<dbReference type="NCBIfam" id="TIGR00254">
    <property type="entry name" value="GGDEF"/>
    <property type="match status" value="1"/>
</dbReference>
<keyword evidence="5" id="KW-1185">Reference proteome</keyword>
<feature type="domain" description="Response regulatory" evidence="2">
    <location>
        <begin position="117"/>
        <end position="233"/>
    </location>
</feature>
<protein>
    <submittedName>
        <fullName evidence="4">Response regulator</fullName>
    </submittedName>
</protein>
<dbReference type="Pfam" id="PF00990">
    <property type="entry name" value="GGDEF"/>
    <property type="match status" value="1"/>
</dbReference>
<keyword evidence="1" id="KW-0597">Phosphoprotein</keyword>
<dbReference type="PANTHER" id="PTHR45138:SF9">
    <property type="entry name" value="DIGUANYLATE CYCLASE DGCM-RELATED"/>
    <property type="match status" value="1"/>
</dbReference>
<dbReference type="SUPFAM" id="SSF55073">
    <property type="entry name" value="Nucleotide cyclase"/>
    <property type="match status" value="1"/>
</dbReference>
<name>A0A396SE39_9BACL</name>
<feature type="modified residue" description="4-aspartylphosphate" evidence="1">
    <location>
        <position position="166"/>
    </location>
</feature>
<dbReference type="EMBL" id="QWEI01000001">
    <property type="protein sequence ID" value="RHW39973.1"/>
    <property type="molecule type" value="Genomic_DNA"/>
</dbReference>
<gene>
    <name evidence="4" type="ORF">D1B33_03760</name>
</gene>
<reference evidence="4 5" key="1">
    <citation type="submission" date="2018-08" db="EMBL/GenBank/DDBJ databases">
        <title>Lysinibacillus sp. YLB-03 draft genome sequence.</title>
        <authorList>
            <person name="Yu L."/>
        </authorList>
    </citation>
    <scope>NUCLEOTIDE SEQUENCE [LARGE SCALE GENOMIC DNA]</scope>
    <source>
        <strain evidence="4 5">YLB-03</strain>
    </source>
</reference>
<feature type="domain" description="Response regulatory" evidence="2">
    <location>
        <begin position="417"/>
        <end position="540"/>
    </location>
</feature>
<dbReference type="CDD" id="cd01949">
    <property type="entry name" value="GGDEF"/>
    <property type="match status" value="1"/>
</dbReference>
<dbReference type="PANTHER" id="PTHR45138">
    <property type="entry name" value="REGULATORY COMPONENTS OF SENSORY TRANSDUCTION SYSTEM"/>
    <property type="match status" value="1"/>
</dbReference>
<dbReference type="GO" id="GO:0005886">
    <property type="term" value="C:plasma membrane"/>
    <property type="evidence" value="ECO:0007669"/>
    <property type="project" value="TreeGrafter"/>
</dbReference>
<dbReference type="InterPro" id="IPR011006">
    <property type="entry name" value="CheY-like_superfamily"/>
</dbReference>
<dbReference type="CDD" id="cd00156">
    <property type="entry name" value="REC"/>
    <property type="match status" value="1"/>
</dbReference>
<proteinExistence type="predicted"/>
<dbReference type="Gene3D" id="1.20.120.160">
    <property type="entry name" value="HPT domain"/>
    <property type="match status" value="1"/>
</dbReference>
<dbReference type="GO" id="GO:1902201">
    <property type="term" value="P:negative regulation of bacterial-type flagellum-dependent cell motility"/>
    <property type="evidence" value="ECO:0007669"/>
    <property type="project" value="TreeGrafter"/>
</dbReference>
<feature type="modified residue" description="4-aspartylphosphate" evidence="1">
    <location>
        <position position="473"/>
    </location>
</feature>
<dbReference type="InterPro" id="IPR000160">
    <property type="entry name" value="GGDEF_dom"/>
</dbReference>
<evidence type="ECO:0000259" key="3">
    <source>
        <dbReference type="PROSITE" id="PS50887"/>
    </source>
</evidence>
<dbReference type="Proteomes" id="UP000265692">
    <property type="component" value="Unassembled WGS sequence"/>
</dbReference>
<dbReference type="SUPFAM" id="SSF52172">
    <property type="entry name" value="CheY-like"/>
    <property type="match status" value="2"/>
</dbReference>
<dbReference type="Gene3D" id="3.30.70.270">
    <property type="match status" value="1"/>
</dbReference>
<dbReference type="Gene3D" id="3.40.50.2300">
    <property type="match status" value="2"/>
</dbReference>
<feature type="domain" description="GGDEF" evidence="3">
    <location>
        <begin position="273"/>
        <end position="406"/>
    </location>
</feature>
<evidence type="ECO:0000313" key="5">
    <source>
        <dbReference type="Proteomes" id="UP000265692"/>
    </source>
</evidence>
<dbReference type="Pfam" id="PF00072">
    <property type="entry name" value="Response_reg"/>
    <property type="match status" value="2"/>
</dbReference>
<dbReference type="AlphaFoldDB" id="A0A396SE39"/>
<dbReference type="InterPro" id="IPR001789">
    <property type="entry name" value="Sig_transdc_resp-reg_receiver"/>
</dbReference>
<dbReference type="PROSITE" id="PS50110">
    <property type="entry name" value="RESPONSE_REGULATORY"/>
    <property type="match status" value="2"/>
</dbReference>
<evidence type="ECO:0000256" key="1">
    <source>
        <dbReference type="PROSITE-ProRule" id="PRU00169"/>
    </source>
</evidence>
<dbReference type="SMART" id="SM00448">
    <property type="entry name" value="REC"/>
    <property type="match status" value="2"/>
</dbReference>
<dbReference type="InterPro" id="IPR043128">
    <property type="entry name" value="Rev_trsase/Diguanyl_cyclase"/>
</dbReference>
<evidence type="ECO:0000313" key="4">
    <source>
        <dbReference type="EMBL" id="RHW39973.1"/>
    </source>
</evidence>
<evidence type="ECO:0000259" key="2">
    <source>
        <dbReference type="PROSITE" id="PS50110"/>
    </source>
</evidence>
<comment type="caution">
    <text evidence="4">The sequence shown here is derived from an EMBL/GenBank/DDBJ whole genome shotgun (WGS) entry which is preliminary data.</text>
</comment>
<sequence length="544" mass="63460">MIEEEIMDLQKYRNHLIQNIKNKLSEWARSEETELIPFKEVYRFLHSIKGTSGTLQLVGLVEISAELLSKLEGRVENWDKFEVKNFLYPLIEFIYKHENSNELANLNETVLYSNAPVIHIIDDDVSMLILLKDVLEGEGWIVITNTNPEKAVKQYFEMKPDCLIIDIHLPQKDGFQILEEIYEHNKKHFIPTIMISIKSSKETRMKAYQKGADDFFKKPIDLEEFVAKINRHLQRKKLFDESVLIDELTQVYNRKYLLESLNRFYQDFKRTKQPFSISIVDIDFFKKINDTYGHLMGDQVLRDFAQYIKKNVRNLDMIFRYGGEEFVIIFPKTNNVDAKKRLNELIRGFSQIEFTHNDNNFTVTFSAGLFTVDDMGIEISEALKEADSSLYEAKRLGRARVECLQMTSNTYKNNVLNISVIDDDIIIRSLLAQVLDSISIENFELNIKTFENGPSFLNSAHAKEEVNHFLILDGIMPEMDGLEVLQNIKQGKSVNKYKVLMLTGRNSKYEIERALRLGADDYVTKPFNVNELRVRVERILNTLK</sequence>